<dbReference type="InterPro" id="IPR002303">
    <property type="entry name" value="Valyl-tRNA_ligase"/>
</dbReference>
<comment type="catalytic activity">
    <reaction evidence="10">
        <text>tRNA(Val) + L-valine + ATP = L-valyl-tRNA(Val) + AMP + diphosphate</text>
        <dbReference type="Rhea" id="RHEA:10704"/>
        <dbReference type="Rhea" id="RHEA-COMP:9672"/>
        <dbReference type="Rhea" id="RHEA-COMP:9708"/>
        <dbReference type="ChEBI" id="CHEBI:30616"/>
        <dbReference type="ChEBI" id="CHEBI:33019"/>
        <dbReference type="ChEBI" id="CHEBI:57762"/>
        <dbReference type="ChEBI" id="CHEBI:78442"/>
        <dbReference type="ChEBI" id="CHEBI:78537"/>
        <dbReference type="ChEBI" id="CHEBI:456215"/>
        <dbReference type="EC" id="6.1.1.9"/>
    </reaction>
</comment>
<dbReference type="EMBL" id="JAGVSJ010000009">
    <property type="protein sequence ID" value="MBX8631811.1"/>
    <property type="molecule type" value="Genomic_DNA"/>
</dbReference>
<evidence type="ECO:0000256" key="7">
    <source>
        <dbReference type="ARBA" id="ARBA00022917"/>
    </source>
</evidence>
<evidence type="ECO:0000256" key="8">
    <source>
        <dbReference type="ARBA" id="ARBA00023146"/>
    </source>
</evidence>
<dbReference type="AlphaFoldDB" id="A0A8J7YP84"/>
<feature type="domain" description="Methionyl/Valyl/Leucyl/Isoleucyl-tRNA synthetase anticodon-binding" evidence="15">
    <location>
        <begin position="603"/>
        <end position="738"/>
    </location>
</feature>
<dbReference type="CDD" id="cd07962">
    <property type="entry name" value="Anticodon_Ia_Val"/>
    <property type="match status" value="1"/>
</dbReference>
<evidence type="ECO:0000259" key="15">
    <source>
        <dbReference type="Pfam" id="PF08264"/>
    </source>
</evidence>
<dbReference type="SUPFAM" id="SSF50677">
    <property type="entry name" value="ValRS/IleRS/LeuRS editing domain"/>
    <property type="match status" value="1"/>
</dbReference>
<dbReference type="SUPFAM" id="SSF52374">
    <property type="entry name" value="Nucleotidylyl transferase"/>
    <property type="match status" value="1"/>
</dbReference>
<dbReference type="InterPro" id="IPR009080">
    <property type="entry name" value="tRNAsynth_Ia_anticodon-bd"/>
</dbReference>
<keyword evidence="3" id="KW-0963">Cytoplasm</keyword>
<organism evidence="16 17">
    <name type="scientific">Candidatus Sysuiplasma superficiale</name>
    <dbReference type="NCBI Taxonomy" id="2823368"/>
    <lineage>
        <taxon>Archaea</taxon>
        <taxon>Methanobacteriati</taxon>
        <taxon>Thermoplasmatota</taxon>
        <taxon>Thermoplasmata</taxon>
        <taxon>Candidatus Sysuiplasmatales</taxon>
        <taxon>Candidatus Sysuiplasmataceae</taxon>
        <taxon>Candidatus Sysuiplasma</taxon>
    </lineage>
</organism>
<name>A0A8J7YP84_9ARCH</name>
<dbReference type="InterPro" id="IPR033705">
    <property type="entry name" value="Anticodon_Ia_Val"/>
</dbReference>
<evidence type="ECO:0000256" key="3">
    <source>
        <dbReference type="ARBA" id="ARBA00022490"/>
    </source>
</evidence>
<reference evidence="16" key="1">
    <citation type="submission" date="2021-04" db="EMBL/GenBank/DDBJ databases">
        <title>Genomic insights into ecological role and evolution of a novel Thermoplasmata order Candidatus Sysuiplasmatales.</title>
        <authorList>
            <person name="Yuan Y."/>
        </authorList>
    </citation>
    <scope>NUCLEOTIDE SEQUENCE</scope>
    <source>
        <strain evidence="16">YP2-bin.285</strain>
    </source>
</reference>
<accession>A0A8J7YP84</accession>
<dbReference type="PRINTS" id="PR00986">
    <property type="entry name" value="TRNASYNTHVAL"/>
</dbReference>
<dbReference type="InterPro" id="IPR002300">
    <property type="entry name" value="aa-tRNA-synth_Ia"/>
</dbReference>
<dbReference type="Proteomes" id="UP000716004">
    <property type="component" value="Unassembled WGS sequence"/>
</dbReference>
<dbReference type="PANTHER" id="PTHR11946:SF93">
    <property type="entry name" value="VALINE--TRNA LIGASE, CHLOROPLASTIC_MITOCHONDRIAL 2"/>
    <property type="match status" value="1"/>
</dbReference>
<dbReference type="Gene3D" id="3.40.50.620">
    <property type="entry name" value="HUPs"/>
    <property type="match status" value="2"/>
</dbReference>
<feature type="domain" description="Aminoacyl-tRNA synthetase class Ia" evidence="14">
    <location>
        <begin position="12"/>
        <end position="562"/>
    </location>
</feature>
<dbReference type="InterPro" id="IPR014729">
    <property type="entry name" value="Rossmann-like_a/b/a_fold"/>
</dbReference>
<gene>
    <name evidence="16" type="ORF">J9259_04740</name>
</gene>
<dbReference type="SUPFAM" id="SSF47323">
    <property type="entry name" value="Anticodon-binding domain of a subclass of class I aminoacyl-tRNA synthetases"/>
    <property type="match status" value="1"/>
</dbReference>
<evidence type="ECO:0000256" key="9">
    <source>
        <dbReference type="ARBA" id="ARBA00024407"/>
    </source>
</evidence>
<evidence type="ECO:0000256" key="13">
    <source>
        <dbReference type="NCBIfam" id="TIGR00422"/>
    </source>
</evidence>
<dbReference type="PANTHER" id="PTHR11946">
    <property type="entry name" value="VALYL-TRNA SYNTHETASES"/>
    <property type="match status" value="1"/>
</dbReference>
<dbReference type="NCBIfam" id="NF009687">
    <property type="entry name" value="PRK13208.1"/>
    <property type="match status" value="1"/>
</dbReference>
<evidence type="ECO:0000256" key="12">
    <source>
        <dbReference type="ARBA" id="ARBA00061452"/>
    </source>
</evidence>
<evidence type="ECO:0000256" key="10">
    <source>
        <dbReference type="ARBA" id="ARBA00047552"/>
    </source>
</evidence>
<dbReference type="GO" id="GO:0002161">
    <property type="term" value="F:aminoacyl-tRNA deacylase activity"/>
    <property type="evidence" value="ECO:0007669"/>
    <property type="project" value="InterPro"/>
</dbReference>
<sequence>MSSYSHTEEEPKWQEKWKEWKIYRFDPESNLPAYSIDNPPRYTSGSLHLGHATSYPMIDFAARYRRMRGYNVFFPLCFDTNGMPVETATEKKYGINKFTVDRKTYLRLCSEYANQFIETMTKQFDMLGMSLDSSLYYQTDSAEYRRITQITFLRMLKKGLAYRGTFPVNWCPNCNTSLADAEVEREERNSRLHYIDFNVSGGGKITIATTRPELIGACQAVLFRTGDSRYSGMEGKEVILPLYLRKVPVMSDPGVDSAFGSGAVMVCSYGDRDDVEWILKHKLPSTVIIDEFGRMNASALFLSGMNTEDARREIVQRLREEGAIVREEELVHSVGVCWRCATPVEILEKRQWFLRSVEFSRQILEKADEIRWFPSFMKQRLADWTESLNWDWVISRQRLFATPIPVWECASCDYVLAASEEQCYIDPQDTPPPSRCPQCSSELRGSTDVFDTWMDSSISVLYNTGWQRDERMFSRLFPMSLRAQAHEIIRTWTYYTVLRCHLLLDSIPWKDIMITGFIMAPDRTPMHTHLGNVIDPLPLIHKYGADALRYYAATCSLGTDQAFREKDVVHGQRLCNKLWNIVLFCSSFQTDRDYRPAMLGSVDSWIILLYNEMVKSATAFMDVYEFDRAMRVVEQFTWHDFADNYIEMVKQRAKKGDRDAIWALHRISLGVVKLLAPFLPHVTESVYQRFFKGSAEQCRSVHVSAWPLPEEVAVSSPESGRTTVSVIGAVRDWRAKRDFRGNIAELIIPGGADRLSNAVSEISCACRAEKVKFTSAGGYRRLVSSITPNYQVIGPRYRERAREIIEALKSINPDSLEDTEGLSVETSHGKVTLGQDEFSVNYSYAVDGSEVDAVEADGLLVLIRRG</sequence>
<evidence type="ECO:0000256" key="6">
    <source>
        <dbReference type="ARBA" id="ARBA00022840"/>
    </source>
</evidence>
<dbReference type="Pfam" id="PF00133">
    <property type="entry name" value="tRNA-synt_1"/>
    <property type="match status" value="1"/>
</dbReference>
<evidence type="ECO:0000256" key="4">
    <source>
        <dbReference type="ARBA" id="ARBA00022598"/>
    </source>
</evidence>
<evidence type="ECO:0000256" key="2">
    <source>
        <dbReference type="ARBA" id="ARBA00013169"/>
    </source>
</evidence>
<comment type="function">
    <text evidence="11">Catalyzes the attachment of valine to tRNA(Val). As ValRS can inadvertently accommodate and process structurally similar amino acids such as threonine, to avoid such errors, it has a 'posttransfer' editing activity that hydrolyzes mischarged Thr-tRNA(Val) in a tRNA-dependent manner.</text>
</comment>
<dbReference type="Pfam" id="PF08264">
    <property type="entry name" value="Anticodon_1"/>
    <property type="match status" value="1"/>
</dbReference>
<evidence type="ECO:0000256" key="5">
    <source>
        <dbReference type="ARBA" id="ARBA00022741"/>
    </source>
</evidence>
<protein>
    <recommendedName>
        <fullName evidence="9 13">Valine--tRNA ligase</fullName>
        <ecNumber evidence="2 13">6.1.1.9</ecNumber>
    </recommendedName>
</protein>
<comment type="subcellular location">
    <subcellularLocation>
        <location evidence="1">Cytoplasm</location>
    </subcellularLocation>
</comment>
<evidence type="ECO:0000256" key="11">
    <source>
        <dbReference type="ARBA" id="ARBA00055630"/>
    </source>
</evidence>
<comment type="caution">
    <text evidence="16">The sequence shown here is derived from an EMBL/GenBank/DDBJ whole genome shotgun (WGS) entry which is preliminary data.</text>
</comment>
<dbReference type="GO" id="GO:0004832">
    <property type="term" value="F:valine-tRNA ligase activity"/>
    <property type="evidence" value="ECO:0007669"/>
    <property type="project" value="UniProtKB-UniRule"/>
</dbReference>
<keyword evidence="4 16" id="KW-0436">Ligase</keyword>
<evidence type="ECO:0000313" key="16">
    <source>
        <dbReference type="EMBL" id="MBX8631811.1"/>
    </source>
</evidence>
<dbReference type="NCBIfam" id="TIGR00422">
    <property type="entry name" value="valS"/>
    <property type="match status" value="1"/>
</dbReference>
<dbReference type="GO" id="GO:0005829">
    <property type="term" value="C:cytosol"/>
    <property type="evidence" value="ECO:0007669"/>
    <property type="project" value="TreeGrafter"/>
</dbReference>
<evidence type="ECO:0000259" key="14">
    <source>
        <dbReference type="Pfam" id="PF00133"/>
    </source>
</evidence>
<dbReference type="GO" id="GO:0005524">
    <property type="term" value="F:ATP binding"/>
    <property type="evidence" value="ECO:0007669"/>
    <property type="project" value="UniProtKB-KW"/>
</dbReference>
<dbReference type="InterPro" id="IPR013155">
    <property type="entry name" value="M/V/L/I-tRNA-synth_anticd-bd"/>
</dbReference>
<comment type="similarity">
    <text evidence="12">Belongs to the class-I aminoacyl-tRNA synthetase family. ValS type 2 subfamily.</text>
</comment>
<dbReference type="InterPro" id="IPR009008">
    <property type="entry name" value="Val/Leu/Ile-tRNA-synth_edit"/>
</dbReference>
<dbReference type="EC" id="6.1.1.9" evidence="2 13"/>
<dbReference type="GO" id="GO:0006438">
    <property type="term" value="P:valyl-tRNA aminoacylation"/>
    <property type="evidence" value="ECO:0007669"/>
    <property type="project" value="UniProtKB-UniRule"/>
</dbReference>
<proteinExistence type="inferred from homology"/>
<evidence type="ECO:0000313" key="17">
    <source>
        <dbReference type="Proteomes" id="UP000716004"/>
    </source>
</evidence>
<keyword evidence="5" id="KW-0547">Nucleotide-binding</keyword>
<dbReference type="FunFam" id="3.40.50.620:FF:000192">
    <property type="entry name" value="Valine--tRNA ligase"/>
    <property type="match status" value="1"/>
</dbReference>
<keyword evidence="6" id="KW-0067">ATP-binding</keyword>
<keyword evidence="7" id="KW-0648">Protein biosynthesis</keyword>
<evidence type="ECO:0000256" key="1">
    <source>
        <dbReference type="ARBA" id="ARBA00004496"/>
    </source>
</evidence>
<keyword evidence="8" id="KW-0030">Aminoacyl-tRNA synthetase</keyword>
<dbReference type="Gene3D" id="1.10.730.10">
    <property type="entry name" value="Isoleucyl-tRNA Synthetase, Domain 1"/>
    <property type="match status" value="1"/>
</dbReference>